<reference evidence="2" key="2">
    <citation type="journal article" date="2015" name="Data Brief">
        <title>Shoot transcriptome of the giant reed, Arundo donax.</title>
        <authorList>
            <person name="Barrero R.A."/>
            <person name="Guerrero F.D."/>
            <person name="Moolhuijzen P."/>
            <person name="Goolsby J.A."/>
            <person name="Tidwell J."/>
            <person name="Bellgard S.E."/>
            <person name="Bellgard M.I."/>
        </authorList>
    </citation>
    <scope>NUCLEOTIDE SEQUENCE</scope>
    <source>
        <tissue evidence="2">Shoot tissue taken approximately 20 cm above the soil surface</tissue>
    </source>
</reference>
<evidence type="ECO:0000313" key="2">
    <source>
        <dbReference type="EMBL" id="JAD47547.1"/>
    </source>
</evidence>
<name>A0A0A9AKD7_ARUDO</name>
<organism evidence="2">
    <name type="scientific">Arundo donax</name>
    <name type="common">Giant reed</name>
    <name type="synonym">Donax arundinaceus</name>
    <dbReference type="NCBI Taxonomy" id="35708"/>
    <lineage>
        <taxon>Eukaryota</taxon>
        <taxon>Viridiplantae</taxon>
        <taxon>Streptophyta</taxon>
        <taxon>Embryophyta</taxon>
        <taxon>Tracheophyta</taxon>
        <taxon>Spermatophyta</taxon>
        <taxon>Magnoliopsida</taxon>
        <taxon>Liliopsida</taxon>
        <taxon>Poales</taxon>
        <taxon>Poaceae</taxon>
        <taxon>PACMAD clade</taxon>
        <taxon>Arundinoideae</taxon>
        <taxon>Arundineae</taxon>
        <taxon>Arundo</taxon>
    </lineage>
</organism>
<dbReference type="EMBL" id="GBRH01250348">
    <property type="protein sequence ID" value="JAD47547.1"/>
    <property type="molecule type" value="Transcribed_RNA"/>
</dbReference>
<sequence>MLYPIPLSEAVIKREKKSSKHRSSSRPLPWQLS</sequence>
<reference evidence="2" key="1">
    <citation type="submission" date="2014-09" db="EMBL/GenBank/DDBJ databases">
        <authorList>
            <person name="Magalhaes I.L.F."/>
            <person name="Oliveira U."/>
            <person name="Santos F.R."/>
            <person name="Vidigal T.H.D.A."/>
            <person name="Brescovit A.D."/>
            <person name="Santos A.J."/>
        </authorList>
    </citation>
    <scope>NUCLEOTIDE SEQUENCE</scope>
    <source>
        <tissue evidence="2">Shoot tissue taken approximately 20 cm above the soil surface</tissue>
    </source>
</reference>
<accession>A0A0A9AKD7</accession>
<protein>
    <submittedName>
        <fullName evidence="2">Uncharacterized protein</fullName>
    </submittedName>
</protein>
<proteinExistence type="predicted"/>
<evidence type="ECO:0000256" key="1">
    <source>
        <dbReference type="SAM" id="MobiDB-lite"/>
    </source>
</evidence>
<feature type="region of interest" description="Disordered" evidence="1">
    <location>
        <begin position="13"/>
        <end position="33"/>
    </location>
</feature>
<feature type="compositionally biased region" description="Basic residues" evidence="1">
    <location>
        <begin position="14"/>
        <end position="24"/>
    </location>
</feature>
<dbReference type="AlphaFoldDB" id="A0A0A9AKD7"/>